<evidence type="ECO:0000313" key="7">
    <source>
        <dbReference type="EMBL" id="OAR01846.1"/>
    </source>
</evidence>
<proteinExistence type="predicted"/>
<gene>
    <name evidence="7" type="ORF">LLEC1_04552</name>
</gene>
<reference evidence="7 8" key="1">
    <citation type="submission" date="2016-03" db="EMBL/GenBank/DDBJ databases">
        <title>Fine-scale spatial genetic structure of a fungal parasite of coffee scale insects.</title>
        <authorList>
            <person name="Jackson D."/>
            <person name="Zemenick K.A."/>
            <person name="Malloure B."/>
            <person name="Quandt C.A."/>
            <person name="James T.Y."/>
        </authorList>
    </citation>
    <scope>NUCLEOTIDE SEQUENCE [LARGE SCALE GENOMIC DNA]</scope>
    <source>
        <strain evidence="7 8">UM487</strain>
    </source>
</reference>
<dbReference type="OMA" id="WEVAVWD"/>
<dbReference type="PANTHER" id="PTHR28293:SF1">
    <property type="entry name" value="NUCLEAR RIM PROTEIN 1"/>
    <property type="match status" value="1"/>
</dbReference>
<dbReference type="AlphaFoldDB" id="A0A179IGT0"/>
<dbReference type="Pfam" id="PF10332">
    <property type="entry name" value="DUF2418"/>
    <property type="match status" value="1"/>
</dbReference>
<protein>
    <recommendedName>
        <fullName evidence="9">Meiotically up-regulated gene 154 protein</fullName>
    </recommendedName>
</protein>
<dbReference type="GO" id="GO:0043007">
    <property type="term" value="P:maintenance of rDNA"/>
    <property type="evidence" value="ECO:0007669"/>
    <property type="project" value="TreeGrafter"/>
</dbReference>
<dbReference type="EMBL" id="LUKN01000967">
    <property type="protein sequence ID" value="OAR01846.1"/>
    <property type="molecule type" value="Genomic_DNA"/>
</dbReference>
<dbReference type="PANTHER" id="PTHR28293">
    <property type="entry name" value="NUCLEAR RIM PROTEIN 1"/>
    <property type="match status" value="1"/>
</dbReference>
<dbReference type="GO" id="GO:0012505">
    <property type="term" value="C:endomembrane system"/>
    <property type="evidence" value="ECO:0007669"/>
    <property type="project" value="UniProtKB-SubCell"/>
</dbReference>
<feature type="compositionally biased region" description="Polar residues" evidence="5">
    <location>
        <begin position="289"/>
        <end position="298"/>
    </location>
</feature>
<evidence type="ECO:0000256" key="6">
    <source>
        <dbReference type="SAM" id="Phobius"/>
    </source>
</evidence>
<evidence type="ECO:0000256" key="1">
    <source>
        <dbReference type="ARBA" id="ARBA00004127"/>
    </source>
</evidence>
<feature type="transmembrane region" description="Helical" evidence="6">
    <location>
        <begin position="57"/>
        <end position="80"/>
    </location>
</feature>
<comment type="subcellular location">
    <subcellularLocation>
        <location evidence="1">Endomembrane system</location>
        <topology evidence="1">Multi-pass membrane protein</topology>
    </subcellularLocation>
</comment>
<evidence type="ECO:0008006" key="9">
    <source>
        <dbReference type="Google" id="ProtNLM"/>
    </source>
</evidence>
<evidence type="ECO:0000256" key="3">
    <source>
        <dbReference type="ARBA" id="ARBA00022989"/>
    </source>
</evidence>
<dbReference type="OrthoDB" id="3363151at2759"/>
<sequence>MDFLLWLSEELETRDWDSENAGTQLGLALNFVFLLARANSGSAPPADDVFGGEDKSLWLSLMVNSIIWGLGAFAVTNGVYTLTRTRKYRMFSANIDVQPGTPSARRVPVQGSPATSSPLRLLANLITPETAESRAHPDKKRDVWELAVWDPLPISLRLFCLFGPAHVLVYAMFLPLASLDPRPSVTVFNTLVLQIILSAQLLLFFSKFTQQGKDNSIIQKEVMHEYDTKFVHPLMHPIVRDVGVQAFTDTDSSMDHIVETGTPTTLIRRSFKTHKNPHIDEEEAVPSRPSATKPNLFTPSARRSDSFSPMPSVRSSGLRNSMPTPGRLAASASTNNLRRPLTSTSSGVPIYDHSPLKHTYSLNNLNSPLPHQSPRTSREMAAYEERVRASSPLKHSGSRKSVGATSDIRGTGKFTQQESQRPRW</sequence>
<feature type="transmembrane region" description="Helical" evidence="6">
    <location>
        <begin position="185"/>
        <end position="205"/>
    </location>
</feature>
<dbReference type="Proteomes" id="UP000243081">
    <property type="component" value="Unassembled WGS sequence"/>
</dbReference>
<feature type="compositionally biased region" description="Polar residues" evidence="5">
    <location>
        <begin position="360"/>
        <end position="375"/>
    </location>
</feature>
<feature type="compositionally biased region" description="Polar residues" evidence="5">
    <location>
        <begin position="331"/>
        <end position="347"/>
    </location>
</feature>
<organism evidence="7 8">
    <name type="scientific">Cordyceps confragosa</name>
    <name type="common">Lecanicillium lecanii</name>
    <dbReference type="NCBI Taxonomy" id="2714763"/>
    <lineage>
        <taxon>Eukaryota</taxon>
        <taxon>Fungi</taxon>
        <taxon>Dikarya</taxon>
        <taxon>Ascomycota</taxon>
        <taxon>Pezizomycotina</taxon>
        <taxon>Sordariomycetes</taxon>
        <taxon>Hypocreomycetidae</taxon>
        <taxon>Hypocreales</taxon>
        <taxon>Cordycipitaceae</taxon>
        <taxon>Akanthomyces</taxon>
    </lineage>
</organism>
<feature type="compositionally biased region" description="Polar residues" evidence="5">
    <location>
        <begin position="306"/>
        <end position="323"/>
    </location>
</feature>
<keyword evidence="2 6" id="KW-0812">Transmembrane</keyword>
<feature type="compositionally biased region" description="Basic and acidic residues" evidence="5">
    <location>
        <begin position="376"/>
        <end position="388"/>
    </location>
</feature>
<accession>A0A179IGT0</accession>
<keyword evidence="4 6" id="KW-0472">Membrane</keyword>
<evidence type="ECO:0000256" key="4">
    <source>
        <dbReference type="ARBA" id="ARBA00023136"/>
    </source>
</evidence>
<evidence type="ECO:0000256" key="2">
    <source>
        <dbReference type="ARBA" id="ARBA00022692"/>
    </source>
</evidence>
<evidence type="ECO:0000256" key="5">
    <source>
        <dbReference type="SAM" id="MobiDB-lite"/>
    </source>
</evidence>
<keyword evidence="8" id="KW-1185">Reference proteome</keyword>
<dbReference type="InterPro" id="IPR018819">
    <property type="entry name" value="Nur1/Mug154"/>
</dbReference>
<dbReference type="GO" id="GO:0007096">
    <property type="term" value="P:regulation of exit from mitosis"/>
    <property type="evidence" value="ECO:0007669"/>
    <property type="project" value="TreeGrafter"/>
</dbReference>
<keyword evidence="3 6" id="KW-1133">Transmembrane helix</keyword>
<feature type="transmembrane region" description="Helical" evidence="6">
    <location>
        <begin position="158"/>
        <end position="179"/>
    </location>
</feature>
<name>A0A179IGT0_CORDF</name>
<feature type="compositionally biased region" description="Polar residues" evidence="5">
    <location>
        <begin position="413"/>
        <end position="424"/>
    </location>
</feature>
<feature type="region of interest" description="Disordered" evidence="5">
    <location>
        <begin position="274"/>
        <end position="424"/>
    </location>
</feature>
<comment type="caution">
    <text evidence="7">The sequence shown here is derived from an EMBL/GenBank/DDBJ whole genome shotgun (WGS) entry which is preliminary data.</text>
</comment>
<evidence type="ECO:0000313" key="8">
    <source>
        <dbReference type="Proteomes" id="UP000243081"/>
    </source>
</evidence>